<proteinExistence type="predicted"/>
<reference evidence="1" key="1">
    <citation type="submission" date="2018-02" db="EMBL/GenBank/DDBJ databases">
        <title>Rhizophora mucronata_Transcriptome.</title>
        <authorList>
            <person name="Meera S.P."/>
            <person name="Sreeshan A."/>
            <person name="Augustine A."/>
        </authorList>
    </citation>
    <scope>NUCLEOTIDE SEQUENCE</scope>
    <source>
        <tissue evidence="1">Leaf</tissue>
    </source>
</reference>
<evidence type="ECO:0000313" key="1">
    <source>
        <dbReference type="EMBL" id="MBW87855.1"/>
    </source>
</evidence>
<organism evidence="1">
    <name type="scientific">Rhizophora mucronata</name>
    <name type="common">Asiatic mangrove</name>
    <dbReference type="NCBI Taxonomy" id="61149"/>
    <lineage>
        <taxon>Eukaryota</taxon>
        <taxon>Viridiplantae</taxon>
        <taxon>Streptophyta</taxon>
        <taxon>Embryophyta</taxon>
        <taxon>Tracheophyta</taxon>
        <taxon>Spermatophyta</taxon>
        <taxon>Magnoliopsida</taxon>
        <taxon>eudicotyledons</taxon>
        <taxon>Gunneridae</taxon>
        <taxon>Pentapetalae</taxon>
        <taxon>rosids</taxon>
        <taxon>fabids</taxon>
        <taxon>Malpighiales</taxon>
        <taxon>Rhizophoraceae</taxon>
        <taxon>Rhizophora</taxon>
    </lineage>
</organism>
<sequence length="26" mass="3085">MRRSCIPSWDSTVRTIFRLQNTQNAC</sequence>
<dbReference type="EMBL" id="GGEC01007372">
    <property type="protein sequence ID" value="MBW87855.1"/>
    <property type="molecule type" value="Transcribed_RNA"/>
</dbReference>
<protein>
    <submittedName>
        <fullName evidence="1">Uncharacterized protein</fullName>
    </submittedName>
</protein>
<accession>A0A2P2J331</accession>
<dbReference type="AlphaFoldDB" id="A0A2P2J331"/>
<name>A0A2P2J331_RHIMU</name>